<evidence type="ECO:0000256" key="3">
    <source>
        <dbReference type="SAM" id="Phobius"/>
    </source>
</evidence>
<dbReference type="Proteomes" id="UP000188184">
    <property type="component" value="Chromosome"/>
</dbReference>
<evidence type="ECO:0000256" key="2">
    <source>
        <dbReference type="ARBA" id="ARBA00023287"/>
    </source>
</evidence>
<keyword evidence="3" id="KW-0812">Transmembrane</keyword>
<keyword evidence="3" id="KW-0472">Membrane</keyword>
<proteinExistence type="predicted"/>
<keyword evidence="5" id="KW-1185">Reference proteome</keyword>
<dbReference type="GO" id="GO:0030420">
    <property type="term" value="P:establishment of competence for transformation"/>
    <property type="evidence" value="ECO:0007669"/>
    <property type="project" value="UniProtKB-KW"/>
</dbReference>
<dbReference type="EMBL" id="CP019640">
    <property type="protein sequence ID" value="AQQ52884.1"/>
    <property type="molecule type" value="Genomic_DNA"/>
</dbReference>
<evidence type="ECO:0000313" key="5">
    <source>
        <dbReference type="Proteomes" id="UP000188184"/>
    </source>
</evidence>
<gene>
    <name evidence="4" type="ORF">B0X71_07135</name>
</gene>
<accession>A0A1Q2KXQ0</accession>
<feature type="transmembrane region" description="Helical" evidence="3">
    <location>
        <begin position="12"/>
        <end position="35"/>
    </location>
</feature>
<dbReference type="NCBIfam" id="TIGR02532">
    <property type="entry name" value="IV_pilin_GFxxxE"/>
    <property type="match status" value="1"/>
</dbReference>
<evidence type="ECO:0008006" key="6">
    <source>
        <dbReference type="Google" id="ProtNLM"/>
    </source>
</evidence>
<evidence type="ECO:0000256" key="1">
    <source>
        <dbReference type="ARBA" id="ARBA00004241"/>
    </source>
</evidence>
<dbReference type="AlphaFoldDB" id="A0A1Q2KXQ0"/>
<keyword evidence="2" id="KW-0178">Competence</keyword>
<dbReference type="KEGG" id="pmar:B0X71_07135"/>
<dbReference type="InterPro" id="IPR012902">
    <property type="entry name" value="N_methyl_site"/>
</dbReference>
<dbReference type="Pfam" id="PF07963">
    <property type="entry name" value="N_methyl"/>
    <property type="match status" value="1"/>
</dbReference>
<protein>
    <recommendedName>
        <fullName evidence="6">Prepilin-type N-terminal cleavage/methylation domain-containing protein</fullName>
    </recommendedName>
</protein>
<evidence type="ECO:0000313" key="4">
    <source>
        <dbReference type="EMBL" id="AQQ52884.1"/>
    </source>
</evidence>
<sequence length="207" mass="22576">MKKVLIAKQDGLTLIEVLAALVILGILFVGIMSVFPQMTLFNVKTEAKLSTMNLARQEMADVTERTKWEKQLLDLPAEPTAEDMLAAAPSYLTDTKISSEMSAAGYSWISKTADYIRYQKNGDYRYEVDVYLKCEPFLNPESVNPDAAAPDAGTCSVADKQKLYKVHLKVLQESTPGSGNYRLSSETFSYLAYTAVPAAPVASAGGG</sequence>
<name>A0A1Q2KXQ0_9BACL</name>
<keyword evidence="3" id="KW-1133">Transmembrane helix</keyword>
<dbReference type="RefSeq" id="WP_198038699.1">
    <property type="nucleotide sequence ID" value="NZ_CP019640.1"/>
</dbReference>
<reference evidence="4 5" key="1">
    <citation type="submission" date="2017-02" db="EMBL/GenBank/DDBJ databases">
        <title>The complete genomic sequence of a novel cold adapted crude oil-degrading bacterium Planococcus qaidamina Y42.</title>
        <authorList>
            <person name="Yang R."/>
        </authorList>
    </citation>
    <scope>NUCLEOTIDE SEQUENCE [LARGE SCALE GENOMIC DNA]</scope>
    <source>
        <strain evidence="4 5">Y42</strain>
    </source>
</reference>
<comment type="subcellular location">
    <subcellularLocation>
        <location evidence="1">Cell surface</location>
    </subcellularLocation>
</comment>
<organism evidence="4 5">
    <name type="scientific">Planococcus lenghuensis</name>
    <dbReference type="NCBI Taxonomy" id="2213202"/>
    <lineage>
        <taxon>Bacteria</taxon>
        <taxon>Bacillati</taxon>
        <taxon>Bacillota</taxon>
        <taxon>Bacilli</taxon>
        <taxon>Bacillales</taxon>
        <taxon>Caryophanaceae</taxon>
        <taxon>Planococcus</taxon>
    </lineage>
</organism>
<dbReference type="GO" id="GO:0009986">
    <property type="term" value="C:cell surface"/>
    <property type="evidence" value="ECO:0007669"/>
    <property type="project" value="UniProtKB-SubCell"/>
</dbReference>